<dbReference type="InterPro" id="IPR012171">
    <property type="entry name" value="Fatty_acid_desaturase"/>
</dbReference>
<accession>A0A845AQB8</accession>
<dbReference type="GO" id="GO:0016717">
    <property type="term" value="F:oxidoreductase activity, acting on paired donors, with oxidation of a pair of donors resulting in the reduction of molecular oxygen to two molecules of water"/>
    <property type="evidence" value="ECO:0007669"/>
    <property type="project" value="TreeGrafter"/>
</dbReference>
<gene>
    <name evidence="3" type="ORF">GRI94_00480</name>
    <name evidence="4" type="ORF">GRI94_14570</name>
</gene>
<dbReference type="RefSeq" id="WP_160777855.1">
    <property type="nucleotide sequence ID" value="NZ_BAAAZF010000001.1"/>
</dbReference>
<dbReference type="AlphaFoldDB" id="A0A845AQB8"/>
<keyword evidence="1" id="KW-1133">Transmembrane helix</keyword>
<dbReference type="CDD" id="cd03507">
    <property type="entry name" value="Delta12-FADS-like"/>
    <property type="match status" value="1"/>
</dbReference>
<keyword evidence="5" id="KW-1185">Reference proteome</keyword>
<dbReference type="GO" id="GO:0006629">
    <property type="term" value="P:lipid metabolic process"/>
    <property type="evidence" value="ECO:0007669"/>
    <property type="project" value="InterPro"/>
</dbReference>
<dbReference type="GO" id="GO:0016020">
    <property type="term" value="C:membrane"/>
    <property type="evidence" value="ECO:0007669"/>
    <property type="project" value="TreeGrafter"/>
</dbReference>
<dbReference type="Proteomes" id="UP000446786">
    <property type="component" value="Unassembled WGS sequence"/>
</dbReference>
<proteinExistence type="predicted"/>
<evidence type="ECO:0000313" key="3">
    <source>
        <dbReference type="EMBL" id="MXP30292.1"/>
    </source>
</evidence>
<feature type="transmembrane region" description="Helical" evidence="1">
    <location>
        <begin position="67"/>
        <end position="86"/>
    </location>
</feature>
<evidence type="ECO:0000259" key="2">
    <source>
        <dbReference type="Pfam" id="PF00487"/>
    </source>
</evidence>
<dbReference type="PANTHER" id="PTHR19353">
    <property type="entry name" value="FATTY ACID DESATURASE 2"/>
    <property type="match status" value="1"/>
</dbReference>
<feature type="transmembrane region" description="Helical" evidence="1">
    <location>
        <begin position="225"/>
        <end position="244"/>
    </location>
</feature>
<name>A0A845AQB8_9SPHN</name>
<feature type="domain" description="Fatty acid desaturase" evidence="2">
    <location>
        <begin position="68"/>
        <end position="310"/>
    </location>
</feature>
<dbReference type="EMBL" id="WTYE01000001">
    <property type="protein sequence ID" value="MXP33052.1"/>
    <property type="molecule type" value="Genomic_DNA"/>
</dbReference>
<evidence type="ECO:0000313" key="5">
    <source>
        <dbReference type="Proteomes" id="UP000446786"/>
    </source>
</evidence>
<feature type="transmembrane region" description="Helical" evidence="1">
    <location>
        <begin position="197"/>
        <end position="219"/>
    </location>
</feature>
<dbReference type="PANTHER" id="PTHR19353:SF73">
    <property type="entry name" value="FATTY ACID DESATURASE"/>
    <property type="match status" value="1"/>
</dbReference>
<evidence type="ECO:0000313" key="4">
    <source>
        <dbReference type="EMBL" id="MXP33052.1"/>
    </source>
</evidence>
<keyword evidence="1" id="KW-0472">Membrane</keyword>
<protein>
    <submittedName>
        <fullName evidence="4">Fatty acid desaturase</fullName>
    </submittedName>
</protein>
<dbReference type="InterPro" id="IPR005804">
    <property type="entry name" value="FA_desaturase_dom"/>
</dbReference>
<dbReference type="OrthoDB" id="9792534at2"/>
<sequence length="351" mass="39563">MQDPLPAAAVRDSDGAPMAEIDAKELGRALKVFHAPKAVRSWYELGITLLPFVALFAAMLFALDAGYWLALALAPAAGLLLLRLFIIQHDCGHGAFLKSRSGNDWIGRALGVLTLTPYDCWRRSHALHHAATGNLDARGFGDVDLMTVREYRESSRLQRLGYRVYRHPAVLLGLGPAYLFLLRHRLPIGLMKEGMRYWVSAMATNVGLIALLAALAWVFGLATVALVFFPVLLTAASMGVWLFYIQHQFENAHWDRKEDWSFHEAALAGSSYLKLPAVLQWFTGNIGIHHVHHLASRIPFYRLPEVLREFPALTEVNRFTTRQTIKPLVLALWDEEQRRMVTFREAKSSLR</sequence>
<comment type="caution">
    <text evidence="4">The sequence shown here is derived from an EMBL/GenBank/DDBJ whole genome shotgun (WGS) entry which is preliminary data.</text>
</comment>
<feature type="transmembrane region" description="Helical" evidence="1">
    <location>
        <begin position="41"/>
        <end position="61"/>
    </location>
</feature>
<dbReference type="EMBL" id="WTYE01000001">
    <property type="protein sequence ID" value="MXP30292.1"/>
    <property type="molecule type" value="Genomic_DNA"/>
</dbReference>
<dbReference type="Pfam" id="PF00487">
    <property type="entry name" value="FA_desaturase"/>
    <property type="match status" value="1"/>
</dbReference>
<evidence type="ECO:0000256" key="1">
    <source>
        <dbReference type="SAM" id="Phobius"/>
    </source>
</evidence>
<reference evidence="4 5" key="1">
    <citation type="submission" date="2019-12" db="EMBL/GenBank/DDBJ databases">
        <title>Genomic-based taxomic classification of the family Erythrobacteraceae.</title>
        <authorList>
            <person name="Xu L."/>
        </authorList>
    </citation>
    <scope>NUCLEOTIDE SEQUENCE [LARGE SCALE GENOMIC DNA]</scope>
    <source>
        <strain evidence="4 5">JCM 16677</strain>
    </source>
</reference>
<keyword evidence="1" id="KW-0812">Transmembrane</keyword>
<organism evidence="4 5">
    <name type="scientific">Parerythrobacter jejuensis</name>
    <dbReference type="NCBI Taxonomy" id="795812"/>
    <lineage>
        <taxon>Bacteria</taxon>
        <taxon>Pseudomonadati</taxon>
        <taxon>Pseudomonadota</taxon>
        <taxon>Alphaproteobacteria</taxon>
        <taxon>Sphingomonadales</taxon>
        <taxon>Erythrobacteraceae</taxon>
        <taxon>Parerythrobacter</taxon>
    </lineage>
</organism>